<proteinExistence type="predicted"/>
<dbReference type="InterPro" id="IPR036388">
    <property type="entry name" value="WH-like_DNA-bd_sf"/>
</dbReference>
<dbReference type="RefSeq" id="WP_066338646.1">
    <property type="nucleotide sequence ID" value="NZ_LWSG01000043.1"/>
</dbReference>
<sequence length="160" mass="18712">MKKRFSEKNVERNHEKKKRHREIHIILEQQEITTHDEIVKELSKRNIVTSQSTVYRDLEELGIRRNANRVYKPSEEIQKKFHLDALYDLLIANDSLVCDNVITYFINTKKGKAQEIAFHLEEAFNDIVLKTIIGLDNVVIFADGNVTTDDFHSIFVGQDE</sequence>
<evidence type="ECO:0000313" key="3">
    <source>
        <dbReference type="Proteomes" id="UP000078534"/>
    </source>
</evidence>
<dbReference type="Proteomes" id="UP000078534">
    <property type="component" value="Unassembled WGS sequence"/>
</dbReference>
<dbReference type="AlphaFoldDB" id="A0A179SN53"/>
<dbReference type="EMBL" id="LWSG01000043">
    <property type="protein sequence ID" value="OAS83107.1"/>
    <property type="molecule type" value="Genomic_DNA"/>
</dbReference>
<dbReference type="Pfam" id="PF01316">
    <property type="entry name" value="Arg_repressor"/>
    <property type="match status" value="1"/>
</dbReference>
<dbReference type="InterPro" id="IPR020900">
    <property type="entry name" value="Arg_repress_DNA-bd"/>
</dbReference>
<dbReference type="InterPro" id="IPR036251">
    <property type="entry name" value="Arg_repress_C_sf"/>
</dbReference>
<dbReference type="InterPro" id="IPR001669">
    <property type="entry name" value="Arg_repress"/>
</dbReference>
<name>A0A179SN53_9BACI</name>
<evidence type="ECO:0000259" key="1">
    <source>
        <dbReference type="Pfam" id="PF01316"/>
    </source>
</evidence>
<evidence type="ECO:0000313" key="2">
    <source>
        <dbReference type="EMBL" id="OAS83107.1"/>
    </source>
</evidence>
<dbReference type="GO" id="GO:0051259">
    <property type="term" value="P:protein complex oligomerization"/>
    <property type="evidence" value="ECO:0007669"/>
    <property type="project" value="InterPro"/>
</dbReference>
<keyword evidence="3" id="KW-1185">Reference proteome</keyword>
<comment type="caution">
    <text evidence="2">The sequence shown here is derived from an EMBL/GenBank/DDBJ whole genome shotgun (WGS) entry which is preliminary data.</text>
</comment>
<reference evidence="3" key="1">
    <citation type="submission" date="2016-04" db="EMBL/GenBank/DDBJ databases">
        <authorList>
            <person name="Lyu Z."/>
            <person name="Lyu W."/>
        </authorList>
    </citation>
    <scope>NUCLEOTIDE SEQUENCE [LARGE SCALE GENOMIC DNA]</scope>
    <source>
        <strain evidence="3">C44</strain>
    </source>
</reference>
<dbReference type="PANTHER" id="PTHR34471">
    <property type="entry name" value="ARGININE REPRESSOR"/>
    <property type="match status" value="1"/>
</dbReference>
<dbReference type="GO" id="GO:0006525">
    <property type="term" value="P:arginine metabolic process"/>
    <property type="evidence" value="ECO:0007669"/>
    <property type="project" value="InterPro"/>
</dbReference>
<dbReference type="SUPFAM" id="SSF46785">
    <property type="entry name" value="Winged helix' DNA-binding domain"/>
    <property type="match status" value="1"/>
</dbReference>
<dbReference type="SUPFAM" id="SSF55252">
    <property type="entry name" value="C-terminal domain of arginine repressor"/>
    <property type="match status" value="1"/>
</dbReference>
<dbReference type="GO" id="GO:0003700">
    <property type="term" value="F:DNA-binding transcription factor activity"/>
    <property type="evidence" value="ECO:0007669"/>
    <property type="project" value="InterPro"/>
</dbReference>
<organism evidence="2 3">
    <name type="scientific">Metabacillus litoralis</name>
    <dbReference type="NCBI Taxonomy" id="152268"/>
    <lineage>
        <taxon>Bacteria</taxon>
        <taxon>Bacillati</taxon>
        <taxon>Bacillota</taxon>
        <taxon>Bacilli</taxon>
        <taxon>Bacillales</taxon>
        <taxon>Bacillaceae</taxon>
        <taxon>Metabacillus</taxon>
    </lineage>
</organism>
<feature type="domain" description="Arginine repressor DNA-binding" evidence="1">
    <location>
        <begin position="15"/>
        <end position="67"/>
    </location>
</feature>
<dbReference type="OrthoDB" id="2968410at2"/>
<dbReference type="PRINTS" id="PR01467">
    <property type="entry name" value="ARGREPRESSOR"/>
</dbReference>
<dbReference type="PANTHER" id="PTHR34471:SF1">
    <property type="entry name" value="ARGININE REPRESSOR"/>
    <property type="match status" value="1"/>
</dbReference>
<protein>
    <recommendedName>
        <fullName evidence="1">Arginine repressor DNA-binding domain-containing protein</fullName>
    </recommendedName>
</protein>
<gene>
    <name evidence="2" type="ORF">A6K24_10815</name>
</gene>
<dbReference type="GO" id="GO:0034618">
    <property type="term" value="F:arginine binding"/>
    <property type="evidence" value="ECO:0007669"/>
    <property type="project" value="InterPro"/>
</dbReference>
<dbReference type="Gene3D" id="1.10.10.10">
    <property type="entry name" value="Winged helix-like DNA-binding domain superfamily/Winged helix DNA-binding domain"/>
    <property type="match status" value="1"/>
</dbReference>
<accession>A0A179SN53</accession>
<dbReference type="STRING" id="152268.A6K24_10815"/>
<dbReference type="InterPro" id="IPR036390">
    <property type="entry name" value="WH_DNA-bd_sf"/>
</dbReference>